<dbReference type="AlphaFoldDB" id="A0A5R9EY39"/>
<reference evidence="3 4" key="1">
    <citation type="submission" date="2019-04" db="EMBL/GenBank/DDBJ databases">
        <title>Bacillus caeni sp. nov., a bacterium isolated from mangrove sediment.</title>
        <authorList>
            <person name="Huang H."/>
            <person name="Mo K."/>
            <person name="Hu Y."/>
        </authorList>
    </citation>
    <scope>NUCLEOTIDE SEQUENCE [LARGE SCALE GENOMIC DNA]</scope>
    <source>
        <strain evidence="3 4">HB172195</strain>
    </source>
</reference>
<feature type="transmembrane region" description="Helical" evidence="1">
    <location>
        <begin position="36"/>
        <end position="60"/>
    </location>
</feature>
<feature type="transmembrane region" description="Helical" evidence="1">
    <location>
        <begin position="240"/>
        <end position="269"/>
    </location>
</feature>
<keyword evidence="1" id="KW-1133">Transmembrane helix</keyword>
<dbReference type="InterPro" id="IPR014529">
    <property type="entry name" value="UCP026631"/>
</dbReference>
<protein>
    <recommendedName>
        <fullName evidence="2">YdbS-like PH domain-containing protein</fullName>
    </recommendedName>
</protein>
<evidence type="ECO:0000313" key="4">
    <source>
        <dbReference type="Proteomes" id="UP000308230"/>
    </source>
</evidence>
<evidence type="ECO:0000259" key="2">
    <source>
        <dbReference type="Pfam" id="PF03703"/>
    </source>
</evidence>
<feature type="transmembrane region" description="Helical" evidence="1">
    <location>
        <begin position="376"/>
        <end position="394"/>
    </location>
</feature>
<accession>A0A5R9EY39</accession>
<dbReference type="Proteomes" id="UP000308230">
    <property type="component" value="Unassembled WGS sequence"/>
</dbReference>
<evidence type="ECO:0000256" key="1">
    <source>
        <dbReference type="SAM" id="Phobius"/>
    </source>
</evidence>
<dbReference type="InterPro" id="IPR005182">
    <property type="entry name" value="YdbS-like_PH"/>
</dbReference>
<keyword evidence="1" id="KW-0812">Transmembrane</keyword>
<dbReference type="OrthoDB" id="2195155at2"/>
<feature type="transmembrane region" description="Helical" evidence="1">
    <location>
        <begin position="72"/>
        <end position="93"/>
    </location>
</feature>
<proteinExistence type="predicted"/>
<keyword evidence="1" id="KW-0472">Membrane</keyword>
<feature type="transmembrane region" description="Helical" evidence="1">
    <location>
        <begin position="200"/>
        <end position="220"/>
    </location>
</feature>
<dbReference type="PIRSF" id="PIRSF026631">
    <property type="entry name" value="UCP026631"/>
    <property type="match status" value="1"/>
</dbReference>
<organism evidence="3 4">
    <name type="scientific">Exobacillus caeni</name>
    <dbReference type="NCBI Taxonomy" id="2574798"/>
    <lineage>
        <taxon>Bacteria</taxon>
        <taxon>Bacillati</taxon>
        <taxon>Bacillota</taxon>
        <taxon>Bacilli</taxon>
        <taxon>Bacillales</taxon>
        <taxon>Guptibacillaceae</taxon>
        <taxon>Exobacillus</taxon>
    </lineage>
</organism>
<name>A0A5R9EY39_9BACL</name>
<gene>
    <name evidence="3" type="ORF">FCL54_23075</name>
</gene>
<comment type="caution">
    <text evidence="3">The sequence shown here is derived from an EMBL/GenBank/DDBJ whole genome shotgun (WGS) entry which is preliminary data.</text>
</comment>
<feature type="domain" description="YdbS-like PH" evidence="2">
    <location>
        <begin position="273"/>
        <end position="352"/>
    </location>
</feature>
<dbReference type="PANTHER" id="PTHR34473:SF2">
    <property type="entry name" value="UPF0699 TRANSMEMBRANE PROTEIN YDBT"/>
    <property type="match status" value="1"/>
</dbReference>
<dbReference type="EMBL" id="SWLG01000035">
    <property type="protein sequence ID" value="TLS34950.1"/>
    <property type="molecule type" value="Genomic_DNA"/>
</dbReference>
<sequence>MRFPLYQMKWLMGFVTIFHSLQGWRQMMSNPKRLHPVALVLGLLRQLRELAIPFIVFLFIGRENNEFTGWYALAIVGLLVLSLIIGALKWFFFTYRVEEGELRIEQGVFVKKRRYIPMERIQSIDFSQGVVQRLFGLVKIQIETAGGGDEPEAVLSAVTKDDGETLRHQLTEKKSADKELDDQEEPGKQAIMKKLSRKDLLIAASTSSGIGVALSFVAAFGSQIDNFIPDAFFITLTEQLIQSSIALIVSVVLIVLFVSWVLSITGVLLQYGRFTLVRSGSDLIIERGLLERRQLTIPVNRIQAVRMVEGLFRQPFGYAALHVESGGGGGKEEKFSTVLFPIMRKKNVASFLAEVVPEFHSTLEVNALPSRSVWRYIIRVLLPVAIIVVPVMIFVPYGKLSLVLLGGAVLVGYLRYKDAGWNINGSFLTLQFRKFGRVTVLTPRRRIQSSIIKMSYFQKRKRLASYQISILSSLSGRHFMVQDMDEDVCAAIFGWYSKPDSFPRNKDEHIKNDR</sequence>
<dbReference type="Pfam" id="PF03703">
    <property type="entry name" value="bPH_2"/>
    <property type="match status" value="2"/>
</dbReference>
<keyword evidence="4" id="KW-1185">Reference proteome</keyword>
<dbReference type="PANTHER" id="PTHR34473">
    <property type="entry name" value="UPF0699 TRANSMEMBRANE PROTEIN YDBS"/>
    <property type="match status" value="1"/>
</dbReference>
<feature type="domain" description="YdbS-like PH" evidence="2">
    <location>
        <begin position="90"/>
        <end position="169"/>
    </location>
</feature>
<evidence type="ECO:0000313" key="3">
    <source>
        <dbReference type="EMBL" id="TLS34950.1"/>
    </source>
</evidence>